<evidence type="ECO:0000313" key="1">
    <source>
        <dbReference type="EMBL" id="JAE11612.1"/>
    </source>
</evidence>
<reference evidence="1" key="1">
    <citation type="submission" date="2014-09" db="EMBL/GenBank/DDBJ databases">
        <authorList>
            <person name="Magalhaes I.L.F."/>
            <person name="Oliveira U."/>
            <person name="Santos F.R."/>
            <person name="Vidigal T.H.D.A."/>
            <person name="Brescovit A.D."/>
            <person name="Santos A.J."/>
        </authorList>
    </citation>
    <scope>NUCLEOTIDE SEQUENCE</scope>
    <source>
        <tissue evidence="1">Shoot tissue taken approximately 20 cm above the soil surface</tissue>
    </source>
</reference>
<dbReference type="EMBL" id="GBRH01186284">
    <property type="protein sequence ID" value="JAE11612.1"/>
    <property type="molecule type" value="Transcribed_RNA"/>
</dbReference>
<name>A0A0A9FH36_ARUDO</name>
<sequence length="31" mass="3382">MLNMIVQINSKCLGSRLHMLYISIGTEGSTA</sequence>
<reference evidence="1" key="2">
    <citation type="journal article" date="2015" name="Data Brief">
        <title>Shoot transcriptome of the giant reed, Arundo donax.</title>
        <authorList>
            <person name="Barrero R.A."/>
            <person name="Guerrero F.D."/>
            <person name="Moolhuijzen P."/>
            <person name="Goolsby J.A."/>
            <person name="Tidwell J."/>
            <person name="Bellgard S.E."/>
            <person name="Bellgard M.I."/>
        </authorList>
    </citation>
    <scope>NUCLEOTIDE SEQUENCE</scope>
    <source>
        <tissue evidence="1">Shoot tissue taken approximately 20 cm above the soil surface</tissue>
    </source>
</reference>
<accession>A0A0A9FH36</accession>
<dbReference type="AlphaFoldDB" id="A0A0A9FH36"/>
<protein>
    <submittedName>
        <fullName evidence="1">Uncharacterized protein</fullName>
    </submittedName>
</protein>
<proteinExistence type="predicted"/>
<organism evidence="1">
    <name type="scientific">Arundo donax</name>
    <name type="common">Giant reed</name>
    <name type="synonym">Donax arundinaceus</name>
    <dbReference type="NCBI Taxonomy" id="35708"/>
    <lineage>
        <taxon>Eukaryota</taxon>
        <taxon>Viridiplantae</taxon>
        <taxon>Streptophyta</taxon>
        <taxon>Embryophyta</taxon>
        <taxon>Tracheophyta</taxon>
        <taxon>Spermatophyta</taxon>
        <taxon>Magnoliopsida</taxon>
        <taxon>Liliopsida</taxon>
        <taxon>Poales</taxon>
        <taxon>Poaceae</taxon>
        <taxon>PACMAD clade</taxon>
        <taxon>Arundinoideae</taxon>
        <taxon>Arundineae</taxon>
        <taxon>Arundo</taxon>
    </lineage>
</organism>